<evidence type="ECO:0000256" key="5">
    <source>
        <dbReference type="ARBA" id="ARBA00023125"/>
    </source>
</evidence>
<dbReference type="GO" id="GO:0043565">
    <property type="term" value="F:sequence-specific DNA binding"/>
    <property type="evidence" value="ECO:0007669"/>
    <property type="project" value="TreeGrafter"/>
</dbReference>
<dbReference type="OrthoDB" id="5946974at2759"/>
<dbReference type="STRING" id="104421.E2AQT7"/>
<dbReference type="EMBL" id="GL441834">
    <property type="protein sequence ID" value="EFN64199.1"/>
    <property type="molecule type" value="Genomic_DNA"/>
</dbReference>
<gene>
    <name evidence="12" type="ORF">EAG_09010</name>
</gene>
<feature type="region of interest" description="Disordered" evidence="10">
    <location>
        <begin position="40"/>
        <end position="73"/>
    </location>
</feature>
<evidence type="ECO:0000256" key="3">
    <source>
        <dbReference type="ARBA" id="ARBA00022703"/>
    </source>
</evidence>
<evidence type="ECO:0000256" key="1">
    <source>
        <dbReference type="ARBA" id="ARBA00004123"/>
    </source>
</evidence>
<dbReference type="PRINTS" id="PR02031">
    <property type="entry name" value="CYSSERRICHNP"/>
</dbReference>
<feature type="compositionally biased region" description="Polar residues" evidence="10">
    <location>
        <begin position="297"/>
        <end position="309"/>
    </location>
</feature>
<dbReference type="Proteomes" id="UP000000311">
    <property type="component" value="Unassembled WGS sequence"/>
</dbReference>
<dbReference type="Pfam" id="PF16019">
    <property type="entry name" value="CSRNP_N"/>
    <property type="match status" value="1"/>
</dbReference>
<organism evidence="13">
    <name type="scientific">Camponotus floridanus</name>
    <name type="common">Florida carpenter ant</name>
    <dbReference type="NCBI Taxonomy" id="104421"/>
    <lineage>
        <taxon>Eukaryota</taxon>
        <taxon>Metazoa</taxon>
        <taxon>Ecdysozoa</taxon>
        <taxon>Arthropoda</taxon>
        <taxon>Hexapoda</taxon>
        <taxon>Insecta</taxon>
        <taxon>Pterygota</taxon>
        <taxon>Neoptera</taxon>
        <taxon>Endopterygota</taxon>
        <taxon>Hymenoptera</taxon>
        <taxon>Apocrita</taxon>
        <taxon>Aculeata</taxon>
        <taxon>Formicoidea</taxon>
        <taxon>Formicidae</taxon>
        <taxon>Formicinae</taxon>
        <taxon>Camponotus</taxon>
    </lineage>
</organism>
<comment type="similarity">
    <text evidence="2">Belongs to the AXUD1 family.</text>
</comment>
<evidence type="ECO:0000313" key="13">
    <source>
        <dbReference type="Proteomes" id="UP000000311"/>
    </source>
</evidence>
<evidence type="ECO:0000256" key="7">
    <source>
        <dbReference type="ARBA" id="ARBA00023163"/>
    </source>
</evidence>
<feature type="compositionally biased region" description="Low complexity" evidence="10">
    <location>
        <begin position="962"/>
        <end position="972"/>
    </location>
</feature>
<dbReference type="GO" id="GO:0000981">
    <property type="term" value="F:DNA-binding transcription factor activity, RNA polymerase II-specific"/>
    <property type="evidence" value="ECO:0007669"/>
    <property type="project" value="TreeGrafter"/>
</dbReference>
<dbReference type="InParanoid" id="E2AQT7"/>
<name>E2AQT7_CAMFO</name>
<dbReference type="InterPro" id="IPR031972">
    <property type="entry name" value="CSRNP_N"/>
</dbReference>
<keyword evidence="8" id="KW-0539">Nucleus</keyword>
<feature type="compositionally biased region" description="Polar residues" evidence="10">
    <location>
        <begin position="42"/>
        <end position="58"/>
    </location>
</feature>
<feature type="region of interest" description="Disordered" evidence="10">
    <location>
        <begin position="399"/>
        <end position="455"/>
    </location>
</feature>
<feature type="compositionally biased region" description="Polar residues" evidence="10">
    <location>
        <begin position="895"/>
        <end position="906"/>
    </location>
</feature>
<feature type="region of interest" description="Disordered" evidence="10">
    <location>
        <begin position="600"/>
        <end position="623"/>
    </location>
</feature>
<feature type="region of interest" description="Disordered" evidence="10">
    <location>
        <begin position="951"/>
        <end position="977"/>
    </location>
</feature>
<feature type="compositionally biased region" description="Polar residues" evidence="10">
    <location>
        <begin position="478"/>
        <end position="495"/>
    </location>
</feature>
<feature type="region of interest" description="Disordered" evidence="10">
    <location>
        <begin position="162"/>
        <end position="234"/>
    </location>
</feature>
<dbReference type="FunCoup" id="E2AQT7">
    <property type="interactions" value="246"/>
</dbReference>
<keyword evidence="6" id="KW-0010">Activator</keyword>
<dbReference type="PANTHER" id="PTHR13580">
    <property type="entry name" value="TGF-BETA INDUCED APOPTOSIS PROTEIN"/>
    <property type="match status" value="1"/>
</dbReference>
<keyword evidence="7" id="KW-0804">Transcription</keyword>
<evidence type="ECO:0000256" key="10">
    <source>
        <dbReference type="SAM" id="MobiDB-lite"/>
    </source>
</evidence>
<feature type="region of interest" description="Disordered" evidence="10">
    <location>
        <begin position="294"/>
        <end position="360"/>
    </location>
</feature>
<dbReference type="GO" id="GO:0006915">
    <property type="term" value="P:apoptotic process"/>
    <property type="evidence" value="ECO:0007669"/>
    <property type="project" value="UniProtKB-KW"/>
</dbReference>
<protein>
    <submittedName>
        <fullName evidence="12">Cysteine/serine-rich nuclear protein 2</fullName>
    </submittedName>
</protein>
<reference evidence="12 13" key="1">
    <citation type="journal article" date="2010" name="Science">
        <title>Genomic comparison of the ants Camponotus floridanus and Harpegnathos saltator.</title>
        <authorList>
            <person name="Bonasio R."/>
            <person name="Zhang G."/>
            <person name="Ye C."/>
            <person name="Mutti N.S."/>
            <person name="Fang X."/>
            <person name="Qin N."/>
            <person name="Donahue G."/>
            <person name="Yang P."/>
            <person name="Li Q."/>
            <person name="Li C."/>
            <person name="Zhang P."/>
            <person name="Huang Z."/>
            <person name="Berger S.L."/>
            <person name="Reinberg D."/>
            <person name="Wang J."/>
            <person name="Liebig J."/>
        </authorList>
    </citation>
    <scope>NUCLEOTIDE SEQUENCE [LARGE SCALE GENOMIC DNA]</scope>
    <source>
        <strain evidence="13">C129</strain>
    </source>
</reference>
<feature type="compositionally biased region" description="Basic and acidic residues" evidence="10">
    <location>
        <begin position="739"/>
        <end position="751"/>
    </location>
</feature>
<evidence type="ECO:0000256" key="4">
    <source>
        <dbReference type="ARBA" id="ARBA00023015"/>
    </source>
</evidence>
<feature type="region of interest" description="Disordered" evidence="10">
    <location>
        <begin position="739"/>
        <end position="770"/>
    </location>
</feature>
<feature type="domain" description="Cysteine/serine-rich nuclear protein N-terminal" evidence="11">
    <location>
        <begin position="525"/>
        <end position="737"/>
    </location>
</feature>
<dbReference type="GO" id="GO:0005634">
    <property type="term" value="C:nucleus"/>
    <property type="evidence" value="ECO:0007669"/>
    <property type="project" value="UniProtKB-SubCell"/>
</dbReference>
<keyword evidence="9" id="KW-0175">Coiled coil</keyword>
<evidence type="ECO:0000256" key="2">
    <source>
        <dbReference type="ARBA" id="ARBA00008548"/>
    </source>
</evidence>
<evidence type="ECO:0000256" key="8">
    <source>
        <dbReference type="ARBA" id="ARBA00023242"/>
    </source>
</evidence>
<dbReference type="PANTHER" id="PTHR13580:SF9">
    <property type="entry name" value="AXIN1 UP-REGULATED 1, ISOFORM A"/>
    <property type="match status" value="1"/>
</dbReference>
<feature type="region of interest" description="Disordered" evidence="10">
    <location>
        <begin position="895"/>
        <end position="937"/>
    </location>
</feature>
<comment type="subcellular location">
    <subcellularLocation>
        <location evidence="1">Nucleus</location>
    </subcellularLocation>
</comment>
<keyword evidence="3" id="KW-0053">Apoptosis</keyword>
<evidence type="ECO:0000256" key="9">
    <source>
        <dbReference type="SAM" id="Coils"/>
    </source>
</evidence>
<feature type="region of interest" description="Disordered" evidence="10">
    <location>
        <begin position="471"/>
        <end position="503"/>
    </location>
</feature>
<feature type="compositionally biased region" description="Acidic residues" evidence="10">
    <location>
        <begin position="324"/>
        <end position="333"/>
    </location>
</feature>
<dbReference type="InterPro" id="IPR023260">
    <property type="entry name" value="Cys/Ser-rich_nuc_prot"/>
</dbReference>
<evidence type="ECO:0000259" key="11">
    <source>
        <dbReference type="Pfam" id="PF16019"/>
    </source>
</evidence>
<keyword evidence="4" id="KW-0805">Transcription regulation</keyword>
<evidence type="ECO:0000313" key="12">
    <source>
        <dbReference type="EMBL" id="EFN64199.1"/>
    </source>
</evidence>
<dbReference type="OMA" id="PYTEDSA"/>
<accession>E2AQT7</accession>
<keyword evidence="5" id="KW-0238">DNA-binding</keyword>
<feature type="coiled-coil region" evidence="9">
    <location>
        <begin position="243"/>
        <end position="273"/>
    </location>
</feature>
<evidence type="ECO:0000256" key="6">
    <source>
        <dbReference type="ARBA" id="ARBA00023159"/>
    </source>
</evidence>
<proteinExistence type="inferred from homology"/>
<dbReference type="AlphaFoldDB" id="E2AQT7"/>
<keyword evidence="13" id="KW-1185">Reference proteome</keyword>
<sequence>MRNDVRRLSPVLVSLRERTLGEVFLSSQSCLFGDEVDDKTASRNNANSQESFGKNDSGIQDIDQSEKRDVDEEETVIKINASLSECTNSKLNHEEETLDVDITSLVPSRLENSDRTSQDDIKDTNVIATIETTSCTPTKKEALSSPCRHLSVVLNRIKEGDTKNDTLTDENINENTWNIEGSSPCPKRRRDSVEEECDSSSEISKTKERSSKKPRLQINSSPMTRSKKCELTDSQSPDRNLILKKCKVVLERIRSEFEQSQEEESHVEELEAKRPEREELAPVAVIGKLEEDEEVVLTSSSPSGENNRAFNELDSLETTPSSPEEGETPEETSVDVGAEGVDTETETETGSDSSEISPMTNIRELRDVDMASDHQLPCSEEGPLCCVETMAPIMTRLEAERPEAYTEDSAESLTLATGARDEVRSDGSDSGLGNEISGDPGPAPAPESDSETSFLDRLPDDILSDKEKGVNQLDGFAPSSSTSETPGQAPLTSFRTLPPKSNLKRRLTDCMEGDESRSNPDEPVKKKRNIQFDAVTVYYFPRTQGFTCVPSQGGSTLGMSATHTHAERFSLSEHAAEQRRIHRAHLAQLRSERNCATSCVTETASSSEDPSDDTDEEPSDTEELDIDSYYFLQPVPTWQRRVMLRNAGVRRIDAVEKDECRDIRASREHCGCGCKGYCDPESCPCSRANVKCQVDRPGFPCGCTRDGCANSSGRIEFNPVRVRTHFIHTLMRLELEKKQREEEGGGEHTDQVADNQRQSGRGNGGSLRDIDSLGMEIAGRSGDACAIPGSGGGGGFTTLHYETGHEGGVVTAGCQPEVPGTREDSLDLYAIRDDCYASEDTVDGSQSVAAQRKLHPEFGGQAFQSFSAGAQNGGAGGAGGGMSFQQSSYQDYVNSPYANLPSTSRVSQFQPPPPPQFQSSPNPTAFAHYGPYGGTQDAANAALQSNCSAQLHQVPAPPPPGQQQQQQQQQQQHSSYDTTVFAQDEATSTAQYTNLTNSVQPMNATTVVQQMQGKLEPFSELLSGRYSYYGEMHEPQQHHGTYGAHGGHGGATGKIAEMVVEPCQVAAEQQPENTSEDCDENFGEIIKKSMVETVSA</sequence>
<feature type="compositionally biased region" description="Acidic residues" evidence="10">
    <location>
        <begin position="609"/>
        <end position="623"/>
    </location>
</feature>